<dbReference type="EnsemblMetazoa" id="HelroT191065">
    <property type="protein sequence ID" value="HelroP191065"/>
    <property type="gene ID" value="HelroG191065"/>
</dbReference>
<feature type="compositionally biased region" description="Low complexity" evidence="1">
    <location>
        <begin position="567"/>
        <end position="576"/>
    </location>
</feature>
<dbReference type="RefSeq" id="XP_009014496.1">
    <property type="nucleotide sequence ID" value="XM_009016248.1"/>
</dbReference>
<feature type="compositionally biased region" description="Low complexity" evidence="1">
    <location>
        <begin position="613"/>
        <end position="672"/>
    </location>
</feature>
<dbReference type="Proteomes" id="UP000015101">
    <property type="component" value="Unassembled WGS sequence"/>
</dbReference>
<dbReference type="PANTHER" id="PTHR22741">
    <property type="entry name" value="P140CAP/SNIP-RELATED"/>
    <property type="match status" value="1"/>
</dbReference>
<dbReference type="GO" id="GO:0005519">
    <property type="term" value="F:cytoskeletal regulatory protein binding"/>
    <property type="evidence" value="ECO:0007669"/>
    <property type="project" value="InterPro"/>
</dbReference>
<feature type="compositionally biased region" description="Low complexity" evidence="1">
    <location>
        <begin position="93"/>
        <end position="110"/>
    </location>
</feature>
<feature type="domain" description="Actin interacting protein 3 C-terminal" evidence="2">
    <location>
        <begin position="130"/>
        <end position="455"/>
    </location>
</feature>
<feature type="region of interest" description="Disordered" evidence="1">
    <location>
        <begin position="374"/>
        <end position="398"/>
    </location>
</feature>
<reference evidence="4" key="3">
    <citation type="submission" date="2015-06" db="UniProtKB">
        <authorList>
            <consortium name="EnsemblMetazoa"/>
        </authorList>
    </citation>
    <scope>IDENTIFICATION</scope>
</reference>
<accession>T1FSJ9</accession>
<reference evidence="5" key="1">
    <citation type="submission" date="2012-12" db="EMBL/GenBank/DDBJ databases">
        <authorList>
            <person name="Hellsten U."/>
            <person name="Grimwood J."/>
            <person name="Chapman J.A."/>
            <person name="Shapiro H."/>
            <person name="Aerts A."/>
            <person name="Otillar R.P."/>
            <person name="Terry A.Y."/>
            <person name="Boore J.L."/>
            <person name="Simakov O."/>
            <person name="Marletaz F."/>
            <person name="Cho S.-J."/>
            <person name="Edsinger-Gonzales E."/>
            <person name="Havlak P."/>
            <person name="Kuo D.-H."/>
            <person name="Larsson T."/>
            <person name="Lv J."/>
            <person name="Arendt D."/>
            <person name="Savage R."/>
            <person name="Osoegawa K."/>
            <person name="de Jong P."/>
            <person name="Lindberg D.R."/>
            <person name="Seaver E.C."/>
            <person name="Weisblat D.A."/>
            <person name="Putnam N.H."/>
            <person name="Grigoriev I.V."/>
            <person name="Rokhsar D.S."/>
        </authorList>
    </citation>
    <scope>NUCLEOTIDE SEQUENCE</scope>
</reference>
<gene>
    <name evidence="4" type="primary">20211796</name>
    <name evidence="3" type="ORF">HELRODRAFT_191065</name>
</gene>
<evidence type="ECO:0000256" key="1">
    <source>
        <dbReference type="SAM" id="MobiDB-lite"/>
    </source>
</evidence>
<feature type="compositionally biased region" description="Low complexity" evidence="1">
    <location>
        <begin position="378"/>
        <end position="398"/>
    </location>
</feature>
<name>T1FSJ9_HELRO</name>
<evidence type="ECO:0000313" key="4">
    <source>
        <dbReference type="EnsemblMetazoa" id="HelroP191065"/>
    </source>
</evidence>
<dbReference type="HOGENOM" id="CLU_385088_0_0_1"/>
<evidence type="ECO:0000313" key="5">
    <source>
        <dbReference type="Proteomes" id="UP000015101"/>
    </source>
</evidence>
<dbReference type="InParanoid" id="T1FSJ9"/>
<sequence length="718" mass="81379">MLNPMFQSRPPVRCQQHQLHPNSSDHHFCLAKGVGTGDVGGMSSASSCIQRHSVPCFANGLPTNSHLAASLNDNSSSSSTSLSFFKNGNVASNKNSNNNFNNNNSTSNVSDVFRYPHLPSRPHPYTDNSANTSGTITPMNDNSEKLKLRRVEEQLACLAAFVQTITNNQMLTSFPQLNSSVSLCNNINNDNNCNGSTDRPPVTSIATTPTTTNNIISIRTTSSSSLRTINPSKISCLSRRVRELRKDLNQLRELQTSFMKNIKYSLQQVINRCRSSSTGCFILTNNNSSSKCLDYSSVGLWLQKDLDCLVGEIRLDVVSRRCRVNVSEVEELAIWLSQLSRSLAKLKNELPVLAEESKRLASIQDKRRPLSPKTFTFSSSHQLPSSSSPTSSLSSSSSPLDGKLLQLQTIKQSVLTAIRSLQPDHEYRAVKVEESTRARERRKRMTGRLEKLKFEKSLQITKQLLHVTDNEKINTARARNLLVLMFQQQQQQQLQQQQDQQLQQHQQQQQNKLQQEFCDTTTSYPDQLFQQQPQSDQQLQQHHLQQQQRVTSENSNNNESIMSRPVQQNQQFQQPPQLLPQLPPQLPLPSQLPPPPSQLQLQQLQRQHRQKPQRQQQQQPQQKQQHMISKSNCNSNINNNINTENIISRPVHQQQPQQPQRQLLQRPLQQQPSTSNCNNINSESILSRPVQQVKSAPRVKNHVKFKLDGNKCEETEIN</sequence>
<dbReference type="InterPro" id="IPR051825">
    <property type="entry name" value="SRCIN1"/>
</dbReference>
<proteinExistence type="predicted"/>
<organism evidence="4 5">
    <name type="scientific">Helobdella robusta</name>
    <name type="common">Californian leech</name>
    <dbReference type="NCBI Taxonomy" id="6412"/>
    <lineage>
        <taxon>Eukaryota</taxon>
        <taxon>Metazoa</taxon>
        <taxon>Spiralia</taxon>
        <taxon>Lophotrochozoa</taxon>
        <taxon>Annelida</taxon>
        <taxon>Clitellata</taxon>
        <taxon>Hirudinea</taxon>
        <taxon>Rhynchobdellida</taxon>
        <taxon>Glossiphoniidae</taxon>
        <taxon>Helobdella</taxon>
    </lineage>
</organism>
<dbReference type="PANTHER" id="PTHR22741:SF10">
    <property type="entry name" value="COILED-COIL DOMAIN-CONTAINING PROTEIN CG32809"/>
    <property type="match status" value="1"/>
</dbReference>
<dbReference type="InterPro" id="IPR005613">
    <property type="entry name" value="AIP3_C"/>
</dbReference>
<feature type="region of interest" description="Disordered" evidence="1">
    <location>
        <begin position="93"/>
        <end position="140"/>
    </location>
</feature>
<keyword evidence="5" id="KW-1185">Reference proteome</keyword>
<dbReference type="SMART" id="SM00806">
    <property type="entry name" value="AIP3"/>
    <property type="match status" value="1"/>
</dbReference>
<protein>
    <recommendedName>
        <fullName evidence="2">Actin interacting protein 3 C-terminal domain-containing protein</fullName>
    </recommendedName>
</protein>
<feature type="region of interest" description="Disordered" evidence="1">
    <location>
        <begin position="531"/>
        <end position="681"/>
    </location>
</feature>
<dbReference type="CTD" id="20211796"/>
<evidence type="ECO:0000313" key="3">
    <source>
        <dbReference type="EMBL" id="ESO07118.1"/>
    </source>
</evidence>
<dbReference type="EMBL" id="KB096222">
    <property type="protein sequence ID" value="ESO07118.1"/>
    <property type="molecule type" value="Genomic_DNA"/>
</dbReference>
<dbReference type="KEGG" id="hro:HELRODRAFT_191065"/>
<dbReference type="GO" id="GO:0005737">
    <property type="term" value="C:cytoplasm"/>
    <property type="evidence" value="ECO:0000318"/>
    <property type="project" value="GO_Central"/>
</dbReference>
<evidence type="ECO:0000259" key="2">
    <source>
        <dbReference type="SMART" id="SM00806"/>
    </source>
</evidence>
<dbReference type="STRING" id="6412.T1FSJ9"/>
<dbReference type="AlphaFoldDB" id="T1FSJ9"/>
<feature type="compositionally biased region" description="Pro residues" evidence="1">
    <location>
        <begin position="577"/>
        <end position="597"/>
    </location>
</feature>
<dbReference type="EMBL" id="AMQM01003548">
    <property type="status" value="NOT_ANNOTATED_CDS"/>
    <property type="molecule type" value="Genomic_DNA"/>
</dbReference>
<reference evidence="3 5" key="2">
    <citation type="journal article" date="2013" name="Nature">
        <title>Insights into bilaterian evolution from three spiralian genomes.</title>
        <authorList>
            <person name="Simakov O."/>
            <person name="Marletaz F."/>
            <person name="Cho S.J."/>
            <person name="Edsinger-Gonzales E."/>
            <person name="Havlak P."/>
            <person name="Hellsten U."/>
            <person name="Kuo D.H."/>
            <person name="Larsson T."/>
            <person name="Lv J."/>
            <person name="Arendt D."/>
            <person name="Savage R."/>
            <person name="Osoegawa K."/>
            <person name="de Jong P."/>
            <person name="Grimwood J."/>
            <person name="Chapman J.A."/>
            <person name="Shapiro H."/>
            <person name="Aerts A."/>
            <person name="Otillar R.P."/>
            <person name="Terry A.Y."/>
            <person name="Boore J.L."/>
            <person name="Grigoriev I.V."/>
            <person name="Lindberg D.R."/>
            <person name="Seaver E.C."/>
            <person name="Weisblat D.A."/>
            <person name="Putnam N.H."/>
            <person name="Rokhsar D.S."/>
        </authorList>
    </citation>
    <scope>NUCLEOTIDE SEQUENCE</scope>
</reference>
<feature type="compositionally biased region" description="Low complexity" evidence="1">
    <location>
        <begin position="531"/>
        <end position="560"/>
    </location>
</feature>
<dbReference type="GeneID" id="20211796"/>
<dbReference type="OrthoDB" id="6022652at2759"/>
<feature type="compositionally biased region" description="Polar residues" evidence="1">
    <location>
        <begin position="126"/>
        <end position="140"/>
    </location>
</feature>